<organism evidence="9 11">
    <name type="scientific">Plasmodium knowlesi (strain H)</name>
    <dbReference type="NCBI Taxonomy" id="5851"/>
    <lineage>
        <taxon>Eukaryota</taxon>
        <taxon>Sar</taxon>
        <taxon>Alveolata</taxon>
        <taxon>Apicomplexa</taxon>
        <taxon>Aconoidasida</taxon>
        <taxon>Haemosporida</taxon>
        <taxon>Plasmodiidae</taxon>
        <taxon>Plasmodium</taxon>
        <taxon>Plasmodium (Plasmodium)</taxon>
    </lineage>
</organism>
<keyword evidence="7" id="KW-1133">Transmembrane helix</keyword>
<dbReference type="GO" id="GO:0005634">
    <property type="term" value="C:nucleus"/>
    <property type="evidence" value="ECO:0007669"/>
    <property type="project" value="UniProtKB-SubCell"/>
</dbReference>
<evidence type="ECO:0000256" key="3">
    <source>
        <dbReference type="ARBA" id="ARBA00022448"/>
    </source>
</evidence>
<dbReference type="GO" id="GO:0005737">
    <property type="term" value="C:cytoplasm"/>
    <property type="evidence" value="ECO:0007669"/>
    <property type="project" value="TreeGrafter"/>
</dbReference>
<evidence type="ECO:0000256" key="2">
    <source>
        <dbReference type="ARBA" id="ARBA00009466"/>
    </source>
</evidence>
<evidence type="ECO:0000313" key="11">
    <source>
        <dbReference type="Proteomes" id="UP000182128"/>
    </source>
</evidence>
<evidence type="ECO:0000313" key="9">
    <source>
        <dbReference type="EMBL" id="SBO21969.1"/>
    </source>
</evidence>
<feature type="transmembrane region" description="Helical" evidence="7">
    <location>
        <begin position="1253"/>
        <end position="1275"/>
    </location>
</feature>
<dbReference type="PANTHER" id="PTHR11223:SF2">
    <property type="entry name" value="EXPORTIN-1"/>
    <property type="match status" value="1"/>
</dbReference>
<gene>
    <name evidence="9" type="ORF">PKNA1_C2_0840200</name>
    <name evidence="10" type="ORF">PKNA1_H1_0840200</name>
</gene>
<reference evidence="11 12" key="1">
    <citation type="submission" date="2016-05" db="EMBL/GenBank/DDBJ databases">
        <authorList>
            <person name="Sharaf H."/>
        </authorList>
    </citation>
    <scope>NUCLEOTIDE SEQUENCE [LARGE SCALE GENOMIC DNA]</scope>
    <source>
        <strain evidence="11 12">H</strain>
    </source>
</reference>
<dbReference type="Proteomes" id="UP000182128">
    <property type="component" value="Unassembled WGS sequence"/>
</dbReference>
<dbReference type="InterPro" id="IPR041235">
    <property type="entry name" value="Exp1_repeat_2"/>
</dbReference>
<dbReference type="GO" id="GO:0000056">
    <property type="term" value="P:ribosomal small subunit export from nucleus"/>
    <property type="evidence" value="ECO:0007669"/>
    <property type="project" value="TreeGrafter"/>
</dbReference>
<keyword evidence="7" id="KW-0472">Membrane</keyword>
<evidence type="ECO:0000256" key="1">
    <source>
        <dbReference type="ARBA" id="ARBA00004123"/>
    </source>
</evidence>
<dbReference type="GO" id="GO:0031267">
    <property type="term" value="F:small GTPase binding"/>
    <property type="evidence" value="ECO:0007669"/>
    <property type="project" value="InterPro"/>
</dbReference>
<dbReference type="SMART" id="SM01102">
    <property type="entry name" value="CRM1_C"/>
    <property type="match status" value="1"/>
</dbReference>
<dbReference type="GO" id="GO:0006611">
    <property type="term" value="P:protein export from nucleus"/>
    <property type="evidence" value="ECO:0007669"/>
    <property type="project" value="InterPro"/>
</dbReference>
<dbReference type="EMBL" id="CWHR02000029">
    <property type="protein sequence ID" value="SBO29495.1"/>
    <property type="molecule type" value="Genomic_DNA"/>
</dbReference>
<dbReference type="SMART" id="SM00913">
    <property type="entry name" value="IBN_N"/>
    <property type="match status" value="1"/>
</dbReference>
<evidence type="ECO:0000313" key="10">
    <source>
        <dbReference type="EMBL" id="SBO29495.1"/>
    </source>
</evidence>
<feature type="coiled-coil region" evidence="6">
    <location>
        <begin position="900"/>
        <end position="927"/>
    </location>
</feature>
<dbReference type="Proteomes" id="UP000182142">
    <property type="component" value="Unassembled WGS sequence"/>
</dbReference>
<dbReference type="InterPro" id="IPR013598">
    <property type="entry name" value="Exportin-1/Importin-b-like"/>
</dbReference>
<dbReference type="EMBL" id="CWHQ02000005">
    <property type="protein sequence ID" value="SBO21969.1"/>
    <property type="molecule type" value="Genomic_DNA"/>
</dbReference>
<evidence type="ECO:0000313" key="12">
    <source>
        <dbReference type="Proteomes" id="UP000182142"/>
    </source>
</evidence>
<evidence type="ECO:0000256" key="4">
    <source>
        <dbReference type="ARBA" id="ARBA00022927"/>
    </source>
</evidence>
<dbReference type="PROSITE" id="PS50166">
    <property type="entry name" value="IMPORTIN_B_NT"/>
    <property type="match status" value="1"/>
</dbReference>
<reference evidence="9" key="2">
    <citation type="submission" date="2016-05" db="EMBL/GenBank/DDBJ databases">
        <authorList>
            <person name="Lavstsen T."/>
            <person name="Jespersen J.S."/>
        </authorList>
    </citation>
    <scope>NUCLEOTIDE SEQUENCE [LARGE SCALE GENOMIC DNA]</scope>
</reference>
<evidence type="ECO:0000256" key="5">
    <source>
        <dbReference type="ARBA" id="ARBA00023242"/>
    </source>
</evidence>
<keyword evidence="4" id="KW-0653">Protein transport</keyword>
<dbReference type="GO" id="GO:0005049">
    <property type="term" value="F:nuclear export signal receptor activity"/>
    <property type="evidence" value="ECO:0007669"/>
    <property type="project" value="InterPro"/>
</dbReference>
<dbReference type="Pfam" id="PF08767">
    <property type="entry name" value="CRM1_C"/>
    <property type="match status" value="1"/>
</dbReference>
<protein>
    <submittedName>
        <fullName evidence="9">Exportin-1, putative</fullName>
    </submittedName>
</protein>
<dbReference type="Pfam" id="PF03810">
    <property type="entry name" value="IBN_N"/>
    <property type="match status" value="1"/>
</dbReference>
<accession>A0A193RHD2</accession>
<keyword evidence="3" id="KW-0813">Transport</keyword>
<dbReference type="Gene3D" id="1.25.10.10">
    <property type="entry name" value="Leucine-rich Repeat Variant"/>
    <property type="match status" value="1"/>
</dbReference>
<dbReference type="GO" id="GO:0000055">
    <property type="term" value="P:ribosomal large subunit export from nucleus"/>
    <property type="evidence" value="ECO:0007669"/>
    <property type="project" value="TreeGrafter"/>
</dbReference>
<dbReference type="PANTHER" id="PTHR11223">
    <property type="entry name" value="EXPORTIN 1/5"/>
    <property type="match status" value="1"/>
</dbReference>
<proteinExistence type="inferred from homology"/>
<comment type="similarity">
    <text evidence="2">Belongs to the exportin family.</text>
</comment>
<comment type="subcellular location">
    <subcellularLocation>
        <location evidence="1">Nucleus</location>
    </subcellularLocation>
</comment>
<dbReference type="Pfam" id="PF18787">
    <property type="entry name" value="CRM1_repeat_3"/>
    <property type="match status" value="1"/>
</dbReference>
<name>A0A193RHD2_PLAKH</name>
<dbReference type="SUPFAM" id="SSF48371">
    <property type="entry name" value="ARM repeat"/>
    <property type="match status" value="2"/>
</dbReference>
<dbReference type="InterPro" id="IPR014877">
    <property type="entry name" value="XPO1_C_dom"/>
</dbReference>
<evidence type="ECO:0000256" key="7">
    <source>
        <dbReference type="SAM" id="Phobius"/>
    </source>
</evidence>
<dbReference type="InterPro" id="IPR001494">
    <property type="entry name" value="Importin-beta_N"/>
</dbReference>
<sequence length="1304" mass="153369">MENESFNPLSLLDKNQPFDAEKLKLLDNVVEALLDTKDKNRRDFAQNLLNQFKMLDNSWRSVSIILEHSENVNTKFYGLQILEECINNKWNILPAEEREGMKNFIACYTITLSTEGTTVGVDRHLLNKLDETLIQIVKKEWPDSWSSFIPDIVNSAKLNQNVCENNMKLLNMLSEEVFEFGNETLVKKKKEKLRNEYASQFQEVYNLCLYILEANVYNKRSTNTSLIKQTLNCLSNFFKWIPLTYIFDKYKFNDTNIQIIDLLFDHFWDDISYKIECVKCIQEIVMLKIDEKNIIYFDNVFINLWSKLVSKIKLLPNANEMKNIPPELKIFWEQYFLQLSICITSFLRNYREKIVEKNNNTNDVNIVFKFLNMLANSNMEEVFLIIIDYYNIFTEQLIRELITRLEQEHNLKGKGGSNVPGAVGSSNDLKNSLGTSSMNMSMNLEASSLGNRKAYSFATMNYQSNLMGNNAVNGGGSSIININEYSSILDKIDLTPGDIKKMCPRIKLYEFILNDIRKTVIEKMAKPQEIYISYDNETGEVVRDFEPDTTEIALYNTMKTTLVYLTYLGSEKTMELIVELLNKESEKSLKNTNKNEVWNSTKTNRISYAVGSISMCMTLKKEQDFLMYILRIYLHMIEVKNGEENRAILASCVMYIVSQYHRFLKLHWRFLKTVMKKLFEFAENEKVQDMAAETILKICKQCKNVIAKNNHTNDNNESFFNTFIKFHNNIMHKLPEKLNLLLYEAIAHVISCFPYEEKQESIKILMSKLMNLWNSLIYANNGIKDMNDPNALNSNGANGNAINDMKNLEHLCTYENSKLIITFVRVNCRLAYALSYFYYEQLNLVFLDFLKIYQLYSKFINMEVETNGTKRIKHAQFRNLFLMKREFLHLIETTIERSCYNIQELEAELLKREQKKMKNEIDESMDVHLPTVEEAKQINFQMTSNILNVLLETILVDYRDSNPHIKDAEVFSLLSTVFKKIENVTCPILPTVLNYVLLPTIDMIKNDFSSYPEHREKFYNFLDACVRHCFDYLFTLDSEIFNTFIQSLLWAIKHEHPSVADHGLRITHQFLHNIIIKKKEYLEEFCKAFYYIILNEVFKTLTDSFHKSGFHYQTIILMNLLRLLEFEVVNLPDAEITKAHIVKHVQTFLTQSFENLNQKQIETFSVDLFNFCVESPSAFRSFVRDLLISLKEFSTNQDELYEADRQEALQRAKMAEDNKLIKVNRNEFFSCTWLRVCIFCWRIIVENLNKKTVYTYLVFFFLLFYYYYYYFFFSLRVSQLRGLMKEDVPSFSAIDVDDECINVE</sequence>
<evidence type="ECO:0000256" key="6">
    <source>
        <dbReference type="SAM" id="Coils"/>
    </source>
</evidence>
<keyword evidence="5" id="KW-0539">Nucleus</keyword>
<evidence type="ECO:0000259" key="8">
    <source>
        <dbReference type="PROSITE" id="PS50166"/>
    </source>
</evidence>
<keyword evidence="6" id="KW-0175">Coiled coil</keyword>
<dbReference type="Pfam" id="PF08389">
    <property type="entry name" value="Xpo1"/>
    <property type="match status" value="1"/>
</dbReference>
<dbReference type="InterPro" id="IPR045065">
    <property type="entry name" value="XPO1/5"/>
</dbReference>
<dbReference type="InterPro" id="IPR016024">
    <property type="entry name" value="ARM-type_fold"/>
</dbReference>
<dbReference type="Pfam" id="PF18784">
    <property type="entry name" value="CRM1_repeat_2"/>
    <property type="match status" value="1"/>
</dbReference>
<dbReference type="InterPro" id="IPR011989">
    <property type="entry name" value="ARM-like"/>
</dbReference>
<dbReference type="InterPro" id="IPR040485">
    <property type="entry name" value="XPO1_repeat_3"/>
</dbReference>
<keyword evidence="7" id="KW-0812">Transmembrane</keyword>
<feature type="domain" description="Importin N-terminal" evidence="8">
    <location>
        <begin position="45"/>
        <end position="111"/>
    </location>
</feature>